<dbReference type="RefSeq" id="WP_034739996.1">
    <property type="nucleotide sequence ID" value="NZ_AWFG01000030.1"/>
</dbReference>
<dbReference type="PATRIC" id="fig|1280947.3.peg.2081"/>
<keyword evidence="2" id="KW-1185">Reference proteome</keyword>
<protein>
    <submittedName>
        <fullName evidence="1">Uncharacterized protein</fullName>
    </submittedName>
</protein>
<dbReference type="EMBL" id="AWFG01000030">
    <property type="protein sequence ID" value="KCZ57428.1"/>
    <property type="molecule type" value="Genomic_DNA"/>
</dbReference>
<evidence type="ECO:0000313" key="2">
    <source>
        <dbReference type="Proteomes" id="UP000027190"/>
    </source>
</evidence>
<accession>A0A062UI84</accession>
<sequence>MVLQTFTPKMPERYLERPVDAVAEEVDRFGEYANSRKPFDLEKKVGEGVLDPLTRTIFTHGIDKSEILETFVFWLCA</sequence>
<reference evidence="1 2" key="1">
    <citation type="journal article" date="2014" name="Antonie Van Leeuwenhoek">
        <title>Hyphomonas beringensis sp. nov. and Hyphomonas chukchiensis sp. nov., isolated from surface seawater of the Bering Sea and Chukchi Sea.</title>
        <authorList>
            <person name="Li C."/>
            <person name="Lai Q."/>
            <person name="Li G."/>
            <person name="Dong C."/>
            <person name="Wang J."/>
            <person name="Liao Y."/>
            <person name="Shao Z."/>
        </authorList>
    </citation>
    <scope>NUCLEOTIDE SEQUENCE [LARGE SCALE GENOMIC DNA]</scope>
    <source>
        <strain evidence="1 2">BH-BN04-4</strain>
    </source>
</reference>
<gene>
    <name evidence="1" type="ORF">HY30_04470</name>
</gene>
<organism evidence="1 2">
    <name type="scientific">Hyphomonas chukchiensis</name>
    <dbReference type="NCBI Taxonomy" id="1280947"/>
    <lineage>
        <taxon>Bacteria</taxon>
        <taxon>Pseudomonadati</taxon>
        <taxon>Pseudomonadota</taxon>
        <taxon>Alphaproteobacteria</taxon>
        <taxon>Hyphomonadales</taxon>
        <taxon>Hyphomonadaceae</taxon>
        <taxon>Hyphomonas</taxon>
    </lineage>
</organism>
<dbReference type="Proteomes" id="UP000027190">
    <property type="component" value="Unassembled WGS sequence"/>
</dbReference>
<dbReference type="AlphaFoldDB" id="A0A062UI84"/>
<proteinExistence type="predicted"/>
<comment type="caution">
    <text evidence="1">The sequence shown here is derived from an EMBL/GenBank/DDBJ whole genome shotgun (WGS) entry which is preliminary data.</text>
</comment>
<evidence type="ECO:0000313" key="1">
    <source>
        <dbReference type="EMBL" id="KCZ57428.1"/>
    </source>
</evidence>
<name>A0A062UI84_9PROT</name>